<dbReference type="KEGG" id="xbc:ELE36_12930"/>
<dbReference type="GO" id="GO:0009851">
    <property type="term" value="P:auxin biosynthetic process"/>
    <property type="evidence" value="ECO:0007669"/>
    <property type="project" value="UniProtKB-KW"/>
</dbReference>
<evidence type="ECO:0000313" key="9">
    <source>
        <dbReference type="Proteomes" id="UP000291562"/>
    </source>
</evidence>
<evidence type="ECO:0000256" key="2">
    <source>
        <dbReference type="ARBA" id="ARBA00005833"/>
    </source>
</evidence>
<dbReference type="Gene3D" id="1.20.1440.240">
    <property type="match status" value="1"/>
</dbReference>
<dbReference type="InterPro" id="IPR036188">
    <property type="entry name" value="FAD/NAD-bd_sf"/>
</dbReference>
<dbReference type="Proteomes" id="UP000291562">
    <property type="component" value="Chromosome"/>
</dbReference>
<dbReference type="SUPFAM" id="SSF54373">
    <property type="entry name" value="FAD-linked reductases, C-terminal domain"/>
    <property type="match status" value="1"/>
</dbReference>
<evidence type="ECO:0000259" key="7">
    <source>
        <dbReference type="Pfam" id="PF01593"/>
    </source>
</evidence>
<dbReference type="EMBL" id="CP035704">
    <property type="protein sequence ID" value="QBB72689.1"/>
    <property type="molecule type" value="Genomic_DNA"/>
</dbReference>
<evidence type="ECO:0000256" key="3">
    <source>
        <dbReference type="ARBA" id="ARBA00012535"/>
    </source>
</evidence>
<dbReference type="GO" id="GO:0001716">
    <property type="term" value="F:L-amino-acid oxidase activity"/>
    <property type="evidence" value="ECO:0007669"/>
    <property type="project" value="TreeGrafter"/>
</dbReference>
<dbReference type="EC" id="1.13.12.3" evidence="3"/>
<dbReference type="GO" id="GO:0009063">
    <property type="term" value="P:amino acid catabolic process"/>
    <property type="evidence" value="ECO:0007669"/>
    <property type="project" value="TreeGrafter"/>
</dbReference>
<dbReference type="Gene3D" id="3.50.50.60">
    <property type="entry name" value="FAD/NAD(P)-binding domain"/>
    <property type="match status" value="1"/>
</dbReference>
<comment type="similarity">
    <text evidence="2">Belongs to the tryptophan 2-monooxygenase family.</text>
</comment>
<proteinExistence type="inferred from homology"/>
<evidence type="ECO:0000313" key="8">
    <source>
        <dbReference type="EMBL" id="QBB72689.1"/>
    </source>
</evidence>
<dbReference type="InterPro" id="IPR050281">
    <property type="entry name" value="Flavin_monoamine_oxidase"/>
</dbReference>
<sequence>MYQAMSTLGFAQESSYTGPINLAGAPRGATVLVLGAGLAGLVAAYELHRAGYQVKVLEYNQRAGGRAWTLRGGDEYTELGGFRQRCEFDAGHYMNPGPWRIPYHHHAMLDYAKRLKVPLEPFTQINFNAYVHSRSAFGGKPQRFRHVHADFQGHVAELLGKAVDRGQLDDEVGTEDKEKLLEALRSYGYLDKDLRYRKSDNSSGIRGFDQDPGGGLASRPVFSEPIARHDLLQSGLWRSLRTMSRYETAPTMFQPVGGMDRIAMAIHREVEPLVQFGAKVVRIDQDERGVEVSYVDTQRGGTTQQVRAQWCVCTIPLSILSQIEIKVGAAMTDAIQAVPYESSVKIGLQFKRRFWEEDDRIYGGISYTDLPIGQIGYPMAGQNISGKGVLLGAYMWGTNAYELTAMTPEQRVRAAVEFGAQIHPQYPAEFENGMAVAWHRSPFSNGCFGKWSDDSREKHYENLCQIDGRIVLAGEHASRMPAWMEGAVLSAIDAIGRLHRRAVATAVEKT</sequence>
<protein>
    <recommendedName>
        <fullName evidence="4">Tryptophan 2-monooxygenase</fullName>
        <ecNumber evidence="3">1.13.12.3</ecNumber>
    </recommendedName>
</protein>
<evidence type="ECO:0000256" key="5">
    <source>
        <dbReference type="ARBA" id="ARBA00023070"/>
    </source>
</evidence>
<evidence type="ECO:0000256" key="6">
    <source>
        <dbReference type="ARBA" id="ARBA00047321"/>
    </source>
</evidence>
<keyword evidence="5" id="KW-0073">Auxin biosynthesis</keyword>
<dbReference type="Gene3D" id="3.90.660.10">
    <property type="match status" value="1"/>
</dbReference>
<dbReference type="AlphaFoldDB" id="A0A411HQA1"/>
<comment type="pathway">
    <text evidence="1">Plant hormone metabolism; auxin biosynthesis.</text>
</comment>
<organism evidence="8 9">
    <name type="scientific">Pseudolysobacter antarcticus</name>
    <dbReference type="NCBI Taxonomy" id="2511995"/>
    <lineage>
        <taxon>Bacteria</taxon>
        <taxon>Pseudomonadati</taxon>
        <taxon>Pseudomonadota</taxon>
        <taxon>Gammaproteobacteria</taxon>
        <taxon>Lysobacterales</taxon>
        <taxon>Rhodanobacteraceae</taxon>
        <taxon>Pseudolysobacter</taxon>
    </lineage>
</organism>
<dbReference type="OrthoDB" id="337830at2"/>
<reference evidence="8 9" key="1">
    <citation type="submission" date="2019-01" db="EMBL/GenBank/DDBJ databases">
        <title>Pseudolysobacter antarctica gen. nov., sp. nov., isolated from Fildes Peninsula, Antarctica.</title>
        <authorList>
            <person name="Wei Z."/>
            <person name="Peng F."/>
        </authorList>
    </citation>
    <scope>NUCLEOTIDE SEQUENCE [LARGE SCALE GENOMIC DNA]</scope>
    <source>
        <strain evidence="8 9">AQ6-296</strain>
    </source>
</reference>
<name>A0A411HQA1_9GAMM</name>
<keyword evidence="9" id="KW-1185">Reference proteome</keyword>
<dbReference type="PANTHER" id="PTHR10742">
    <property type="entry name" value="FLAVIN MONOAMINE OXIDASE"/>
    <property type="match status" value="1"/>
</dbReference>
<gene>
    <name evidence="8" type="ORF">ELE36_12930</name>
</gene>
<dbReference type="Pfam" id="PF01593">
    <property type="entry name" value="Amino_oxidase"/>
    <property type="match status" value="1"/>
</dbReference>
<accession>A0A411HQA1</accession>
<evidence type="ECO:0000256" key="1">
    <source>
        <dbReference type="ARBA" id="ARBA00004814"/>
    </source>
</evidence>
<dbReference type="SUPFAM" id="SSF51905">
    <property type="entry name" value="FAD/NAD(P)-binding domain"/>
    <property type="match status" value="1"/>
</dbReference>
<dbReference type="InterPro" id="IPR002937">
    <property type="entry name" value="Amino_oxidase"/>
</dbReference>
<feature type="domain" description="Amine oxidase" evidence="7">
    <location>
        <begin position="38"/>
        <end position="494"/>
    </location>
</feature>
<dbReference type="PANTHER" id="PTHR10742:SF342">
    <property type="entry name" value="AMINE OXIDASE"/>
    <property type="match status" value="1"/>
</dbReference>
<comment type="catalytic activity">
    <reaction evidence="6">
        <text>L-tryptophan + O2 = indole-3-acetamide + CO2 + H2O</text>
        <dbReference type="Rhea" id="RHEA:16165"/>
        <dbReference type="ChEBI" id="CHEBI:15377"/>
        <dbReference type="ChEBI" id="CHEBI:15379"/>
        <dbReference type="ChEBI" id="CHEBI:16031"/>
        <dbReference type="ChEBI" id="CHEBI:16526"/>
        <dbReference type="ChEBI" id="CHEBI:57912"/>
        <dbReference type="EC" id="1.13.12.3"/>
    </reaction>
</comment>
<evidence type="ECO:0000256" key="4">
    <source>
        <dbReference type="ARBA" id="ARBA00017871"/>
    </source>
</evidence>
<dbReference type="GO" id="GO:0050361">
    <property type="term" value="F:tryptophan 2-monooxygenase activity"/>
    <property type="evidence" value="ECO:0007669"/>
    <property type="project" value="UniProtKB-EC"/>
</dbReference>